<dbReference type="SUPFAM" id="SSF53720">
    <property type="entry name" value="ALDH-like"/>
    <property type="match status" value="1"/>
</dbReference>
<comment type="caution">
    <text evidence="4">The sequence shown here is derived from an EMBL/GenBank/DDBJ whole genome shotgun (WGS) entry which is preliminary data.</text>
</comment>
<evidence type="ECO:0000256" key="1">
    <source>
        <dbReference type="ARBA" id="ARBA00023002"/>
    </source>
</evidence>
<dbReference type="InterPro" id="IPR015590">
    <property type="entry name" value="Aldehyde_DH_dom"/>
</dbReference>
<keyword evidence="1" id="KW-0560">Oxidoreductase</keyword>
<dbReference type="PANTHER" id="PTHR43353">
    <property type="entry name" value="SUCCINATE-SEMIALDEHYDE DEHYDROGENASE, MITOCHONDRIAL"/>
    <property type="match status" value="1"/>
</dbReference>
<evidence type="ECO:0000256" key="2">
    <source>
        <dbReference type="SAM" id="MobiDB-lite"/>
    </source>
</evidence>
<gene>
    <name evidence="4" type="ORF">ACFYU5_36470</name>
</gene>
<organism evidence="4 5">
    <name type="scientific">Nocardia aobensis</name>
    <dbReference type="NCBI Taxonomy" id="257277"/>
    <lineage>
        <taxon>Bacteria</taxon>
        <taxon>Bacillati</taxon>
        <taxon>Actinomycetota</taxon>
        <taxon>Actinomycetes</taxon>
        <taxon>Mycobacteriales</taxon>
        <taxon>Nocardiaceae</taxon>
        <taxon>Nocardia</taxon>
    </lineage>
</organism>
<feature type="compositionally biased region" description="Basic and acidic residues" evidence="2">
    <location>
        <begin position="150"/>
        <end position="161"/>
    </location>
</feature>
<dbReference type="RefSeq" id="WP_387401996.1">
    <property type="nucleotide sequence ID" value="NZ_JBIAMT010000013.1"/>
</dbReference>
<reference evidence="4 5" key="1">
    <citation type="submission" date="2024-10" db="EMBL/GenBank/DDBJ databases">
        <title>The Natural Products Discovery Center: Release of the First 8490 Sequenced Strains for Exploring Actinobacteria Biosynthetic Diversity.</title>
        <authorList>
            <person name="Kalkreuter E."/>
            <person name="Kautsar S.A."/>
            <person name="Yang D."/>
            <person name="Bader C.D."/>
            <person name="Teijaro C.N."/>
            <person name="Fluegel L."/>
            <person name="Davis C.M."/>
            <person name="Simpson J.R."/>
            <person name="Lauterbach L."/>
            <person name="Steele A.D."/>
            <person name="Gui C."/>
            <person name="Meng S."/>
            <person name="Li G."/>
            <person name="Viehrig K."/>
            <person name="Ye F."/>
            <person name="Su P."/>
            <person name="Kiefer A.F."/>
            <person name="Nichols A."/>
            <person name="Cepeda A.J."/>
            <person name="Yan W."/>
            <person name="Fan B."/>
            <person name="Jiang Y."/>
            <person name="Adhikari A."/>
            <person name="Zheng C.-J."/>
            <person name="Schuster L."/>
            <person name="Cowan T.M."/>
            <person name="Smanski M.J."/>
            <person name="Chevrette M.G."/>
            <person name="De Carvalho L.P.S."/>
            <person name="Shen B."/>
        </authorList>
    </citation>
    <scope>NUCLEOTIDE SEQUENCE [LARGE SCALE GENOMIC DNA]</scope>
    <source>
        <strain evidence="4 5">NPDC004119</strain>
    </source>
</reference>
<dbReference type="InterPro" id="IPR016161">
    <property type="entry name" value="Ald_DH/histidinol_DH"/>
</dbReference>
<keyword evidence="5" id="KW-1185">Reference proteome</keyword>
<evidence type="ECO:0000313" key="5">
    <source>
        <dbReference type="Proteomes" id="UP001601442"/>
    </source>
</evidence>
<name>A0ABW6PFH9_9NOCA</name>
<accession>A0ABW6PFH9</accession>
<sequence length="180" mass="19414">MRCLPASVARFFCAPPPCSRSAPGRSSRRWGGDRARAPWAGFNLHVATGHGARGGCPDLLDDRRHNSVRHARSVRYGVRQPAGVAIGIAPWNAPLILGVRPVVMPLAFGNTVMLKAPEQTPLTQAVIVKTFVDARVSASVTNVISNAPEDAARSSRPDLSSRRVARQRPRDPKTIVSQVN</sequence>
<protein>
    <submittedName>
        <fullName evidence="4">Aldehyde dehydrogenase family protein</fullName>
    </submittedName>
</protein>
<feature type="region of interest" description="Disordered" evidence="2">
    <location>
        <begin position="148"/>
        <end position="180"/>
    </location>
</feature>
<evidence type="ECO:0000259" key="3">
    <source>
        <dbReference type="Pfam" id="PF00171"/>
    </source>
</evidence>
<dbReference type="Pfam" id="PF00171">
    <property type="entry name" value="Aldedh"/>
    <property type="match status" value="1"/>
</dbReference>
<dbReference type="Proteomes" id="UP001601442">
    <property type="component" value="Unassembled WGS sequence"/>
</dbReference>
<dbReference type="Gene3D" id="3.40.605.10">
    <property type="entry name" value="Aldehyde Dehydrogenase, Chain A, domain 1"/>
    <property type="match status" value="1"/>
</dbReference>
<proteinExistence type="predicted"/>
<feature type="domain" description="Aldehyde dehydrogenase" evidence="3">
    <location>
        <begin position="71"/>
        <end position="150"/>
    </location>
</feature>
<evidence type="ECO:0000313" key="4">
    <source>
        <dbReference type="EMBL" id="MFF0501926.1"/>
    </source>
</evidence>
<dbReference type="InterPro" id="IPR016162">
    <property type="entry name" value="Ald_DH_N"/>
</dbReference>
<dbReference type="PANTHER" id="PTHR43353:SF6">
    <property type="entry name" value="CYTOPLASMIC ALDEHYDE DEHYDROGENASE (EUROFUNG)"/>
    <property type="match status" value="1"/>
</dbReference>
<dbReference type="EMBL" id="JBIAMT010000013">
    <property type="protein sequence ID" value="MFF0501926.1"/>
    <property type="molecule type" value="Genomic_DNA"/>
</dbReference>
<dbReference type="InterPro" id="IPR050740">
    <property type="entry name" value="Aldehyde_DH_Superfamily"/>
</dbReference>